<dbReference type="Gene3D" id="3.40.50.1820">
    <property type="entry name" value="alpha/beta hydrolase"/>
    <property type="match status" value="1"/>
</dbReference>
<evidence type="ECO:0000256" key="1">
    <source>
        <dbReference type="ARBA" id="ARBA00022679"/>
    </source>
</evidence>
<dbReference type="EMBL" id="CP003787">
    <property type="protein sequence ID" value="AFR34900.1"/>
    <property type="molecule type" value="Genomic_DNA"/>
</dbReference>
<dbReference type="InterPro" id="IPR008220">
    <property type="entry name" value="HAT_MetX-like"/>
</dbReference>
<evidence type="ECO:0000313" key="4">
    <source>
        <dbReference type="Proteomes" id="UP000006276"/>
    </source>
</evidence>
<dbReference type="PANTHER" id="PTHR32268:SF11">
    <property type="entry name" value="HOMOSERINE O-ACETYLTRANSFERASE"/>
    <property type="match status" value="1"/>
</dbReference>
<dbReference type="GO" id="GO:0009086">
    <property type="term" value="P:methionine biosynthetic process"/>
    <property type="evidence" value="ECO:0007669"/>
    <property type="project" value="TreeGrafter"/>
</dbReference>
<dbReference type="STRING" id="34085.AB406_1482"/>
<dbReference type="InterPro" id="IPR029058">
    <property type="entry name" value="AB_hydrolase_fold"/>
</dbReference>
<reference evidence="3 4" key="1">
    <citation type="submission" date="2012-09" db="EMBL/GenBank/DDBJ databases">
        <title>Riemerella anatipestifer vaccine strains.</title>
        <authorList>
            <person name="Chun C.A."/>
            <person name="Shu W.M."/>
            <person name="Kang Z.D."/>
            <person name="Jia W.X."/>
        </authorList>
    </citation>
    <scope>NUCLEOTIDE SEQUENCE [LARGE SCALE GENOMIC DNA]</scope>
    <source>
        <strain evidence="3 4">RA-CH-1</strain>
    </source>
</reference>
<dbReference type="Proteomes" id="UP000006276">
    <property type="component" value="Chromosome"/>
</dbReference>
<proteinExistence type="predicted"/>
<keyword evidence="4" id="KW-1185">Reference proteome</keyword>
<evidence type="ECO:0000313" key="3">
    <source>
        <dbReference type="EMBL" id="AFR34900.1"/>
    </source>
</evidence>
<dbReference type="SUPFAM" id="SSF53474">
    <property type="entry name" value="alpha/beta-Hydrolases"/>
    <property type="match status" value="1"/>
</dbReference>
<dbReference type="InterPro" id="IPR000073">
    <property type="entry name" value="AB_hydrolase_1"/>
</dbReference>
<dbReference type="PATRIC" id="fig|1228997.3.peg.290"/>
<protein>
    <recommendedName>
        <fullName evidence="2">AB hydrolase-1 domain-containing protein</fullName>
    </recommendedName>
</protein>
<evidence type="ECO:0000259" key="2">
    <source>
        <dbReference type="Pfam" id="PF00561"/>
    </source>
</evidence>
<dbReference type="Pfam" id="PF00561">
    <property type="entry name" value="Abhydrolase_1"/>
    <property type="match status" value="1"/>
</dbReference>
<dbReference type="GO" id="GO:0004414">
    <property type="term" value="F:homoserine O-acetyltransferase activity"/>
    <property type="evidence" value="ECO:0007669"/>
    <property type="project" value="TreeGrafter"/>
</dbReference>
<feature type="domain" description="AB hydrolase-1" evidence="2">
    <location>
        <begin position="48"/>
        <end position="150"/>
    </location>
</feature>
<dbReference type="AlphaFoldDB" id="J9QXG1"/>
<dbReference type="PANTHER" id="PTHR32268">
    <property type="entry name" value="HOMOSERINE O-ACETYLTRANSFERASE"/>
    <property type="match status" value="1"/>
</dbReference>
<accession>J9QXG1</accession>
<dbReference type="HOGENOM" id="CLU_028760_1_2_10"/>
<keyword evidence="1" id="KW-0808">Transferase</keyword>
<organism evidence="3 4">
    <name type="scientific">Riemerella anatipestifer RA-CH-1</name>
    <dbReference type="NCBI Taxonomy" id="1228997"/>
    <lineage>
        <taxon>Bacteria</taxon>
        <taxon>Pseudomonadati</taxon>
        <taxon>Bacteroidota</taxon>
        <taxon>Flavobacteriia</taxon>
        <taxon>Flavobacteriales</taxon>
        <taxon>Weeksellaceae</taxon>
        <taxon>Riemerella</taxon>
    </lineage>
</organism>
<dbReference type="GO" id="GO:0009092">
    <property type="term" value="P:homoserine metabolic process"/>
    <property type="evidence" value="ECO:0007669"/>
    <property type="project" value="TreeGrafter"/>
</dbReference>
<dbReference type="KEGG" id="rag:B739_0294"/>
<gene>
    <name evidence="3" type="ORF">B739_0294</name>
</gene>
<name>J9QXG1_RIEAN</name>
<sequence length="325" mass="37223">MATFQLFKTYNKRMLHHLKIKDYLTTTGYSTDISLSYELFGLPLHTAPIVLINHALTGNSNVAGTKGWWQDLVGAGKTIDTNKLTVICFNIPGNGYNDFFIDNPQAFTTQDVAQLFLLGLEQLKIKQLDYLIGGSIGGAIGWEMLNLNKNLSKVFVPVASDFKTTDWLNAQCLVQKYLLENGEKPLQKARTHAMLCYRTPFSLNKRFKRQKGDDTDLLQSHEWLNFHGESLNERFTLKAYLLMNHLLTTIAVDESSLAEIKTEFHLVSVDSDLFFPAFEIEETYQLLKTNNANVHYHEIKSVHGHDAFLMEYEQMKHIFKSIIKY</sequence>